<evidence type="ECO:0000313" key="6">
    <source>
        <dbReference type="Proteomes" id="UP000254340"/>
    </source>
</evidence>
<dbReference type="InterPro" id="IPR000073">
    <property type="entry name" value="AB_hydrolase_1"/>
</dbReference>
<dbReference type="Proteomes" id="UP000254340">
    <property type="component" value="Unassembled WGS sequence"/>
</dbReference>
<dbReference type="EC" id="3.5.1.-" evidence="2"/>
<accession>A0A377XGU5</accession>
<keyword evidence="5" id="KW-0012">Acyltransferase</keyword>
<dbReference type="GO" id="GO:0016746">
    <property type="term" value="F:acyltransferase activity"/>
    <property type="evidence" value="ECO:0007669"/>
    <property type="project" value="UniProtKB-KW"/>
</dbReference>
<dbReference type="PANTHER" id="PTHR43433">
    <property type="entry name" value="HYDROLASE, ALPHA/BETA FOLD FAMILY PROTEIN"/>
    <property type="match status" value="1"/>
</dbReference>
<dbReference type="SUPFAM" id="SSF53474">
    <property type="entry name" value="alpha/beta-Hydrolases"/>
    <property type="match status" value="1"/>
</dbReference>
<sequence>MMRLNIAPAPWPGAPVVVLSAGLGGGGGYWLAQRAALEEQYQLVSYDHNGTGENAGPLPADYSLATMAGELFSALQAAGIARFALVGHALGALIGLQLALDRPEAVSALALVNGWLSLSPHTRRCFQVRERLLHAGGAQAWVEAQPLFLYPAEWMAARLPRLEAEDALAISHFQGKENLLKRLQALKQADFSRRASAIACPTLIISAADDLLVPASCSRVLQTAIPGSQLVEIRGAAMPVTSPTPIPLIPFYATGCPLCCRSPGRPDERRDKPHGPARRCLPRPGPTTAGWISR</sequence>
<feature type="region of interest" description="Disordered" evidence="3">
    <location>
        <begin position="266"/>
        <end position="294"/>
    </location>
</feature>
<protein>
    <recommendedName>
        <fullName evidence="2">Putative carbamate hydrolase RutD</fullName>
        <ecNumber evidence="2">3.5.1.-</ecNumber>
    </recommendedName>
    <alternativeName>
        <fullName evidence="2">Aminohydrolase</fullName>
    </alternativeName>
</protein>
<evidence type="ECO:0000256" key="3">
    <source>
        <dbReference type="SAM" id="MobiDB-lite"/>
    </source>
</evidence>
<organism evidence="5 6">
    <name type="scientific">Klebsiella pneumoniae</name>
    <dbReference type="NCBI Taxonomy" id="573"/>
    <lineage>
        <taxon>Bacteria</taxon>
        <taxon>Pseudomonadati</taxon>
        <taxon>Pseudomonadota</taxon>
        <taxon>Gammaproteobacteria</taxon>
        <taxon>Enterobacterales</taxon>
        <taxon>Enterobacteriaceae</taxon>
        <taxon>Klebsiella/Raoultella group</taxon>
        <taxon>Klebsiella</taxon>
        <taxon>Klebsiella pneumoniae complex</taxon>
    </lineage>
</organism>
<dbReference type="Gene3D" id="3.40.50.1820">
    <property type="entry name" value="alpha/beta hydrolase"/>
    <property type="match status" value="1"/>
</dbReference>
<dbReference type="GO" id="GO:0019740">
    <property type="term" value="P:nitrogen utilization"/>
    <property type="evidence" value="ECO:0007669"/>
    <property type="project" value="UniProtKB-UniRule"/>
</dbReference>
<name>A0A377XGU5_KLEPN</name>
<dbReference type="NCBIfam" id="TIGR03611">
    <property type="entry name" value="RutD"/>
    <property type="match status" value="1"/>
</dbReference>
<keyword evidence="5" id="KW-0808">Transferase</keyword>
<evidence type="ECO:0000256" key="2">
    <source>
        <dbReference type="HAMAP-Rule" id="MF_00832"/>
    </source>
</evidence>
<proteinExistence type="inferred from homology"/>
<evidence type="ECO:0000313" key="5">
    <source>
        <dbReference type="EMBL" id="STT79250.1"/>
    </source>
</evidence>
<reference evidence="5 6" key="1">
    <citation type="submission" date="2018-06" db="EMBL/GenBank/DDBJ databases">
        <authorList>
            <consortium name="Pathogen Informatics"/>
            <person name="Doyle S."/>
        </authorList>
    </citation>
    <scope>NUCLEOTIDE SEQUENCE [LARGE SCALE GENOMIC DNA]</scope>
    <source>
        <strain evidence="5 6">NCTC5047</strain>
    </source>
</reference>
<keyword evidence="1 2" id="KW-0378">Hydrolase</keyword>
<evidence type="ECO:0000259" key="4">
    <source>
        <dbReference type="Pfam" id="PF00561"/>
    </source>
</evidence>
<dbReference type="Pfam" id="PF00561">
    <property type="entry name" value="Abhydrolase_1"/>
    <property type="match status" value="1"/>
</dbReference>
<comment type="catalytic activity">
    <reaction evidence="2">
        <text>carbamate + 2 H(+) = NH4(+) + CO2</text>
        <dbReference type="Rhea" id="RHEA:15649"/>
        <dbReference type="ChEBI" id="CHEBI:13941"/>
        <dbReference type="ChEBI" id="CHEBI:15378"/>
        <dbReference type="ChEBI" id="CHEBI:16526"/>
        <dbReference type="ChEBI" id="CHEBI:28938"/>
    </reaction>
</comment>
<comment type="function">
    <text evidence="2">Involved in pyrimidine catabolism. May facilitate the hydrolysis of carbamate, a reaction that can also occur spontaneously.</text>
</comment>
<dbReference type="InterPro" id="IPR050471">
    <property type="entry name" value="AB_hydrolase"/>
</dbReference>
<comment type="similarity">
    <text evidence="2">Belongs to the AB hydrolase superfamily. Hydrolase RutD family.</text>
</comment>
<dbReference type="GO" id="GO:0016811">
    <property type="term" value="F:hydrolase activity, acting on carbon-nitrogen (but not peptide) bonds, in linear amides"/>
    <property type="evidence" value="ECO:0007669"/>
    <property type="project" value="InterPro"/>
</dbReference>
<dbReference type="InterPro" id="IPR019913">
    <property type="entry name" value="Pyrimidine_utilisation_RutD"/>
</dbReference>
<dbReference type="AlphaFoldDB" id="A0A377XGU5"/>
<feature type="domain" description="AB hydrolase-1" evidence="4">
    <location>
        <begin position="15"/>
        <end position="236"/>
    </location>
</feature>
<dbReference type="GO" id="GO:0006212">
    <property type="term" value="P:uracil catabolic process"/>
    <property type="evidence" value="ECO:0007669"/>
    <property type="project" value="UniProtKB-UniRule"/>
</dbReference>
<dbReference type="EMBL" id="UGLH01000005">
    <property type="protein sequence ID" value="STT79250.1"/>
    <property type="molecule type" value="Genomic_DNA"/>
</dbReference>
<dbReference type="HAMAP" id="MF_00832">
    <property type="entry name" value="RutD"/>
    <property type="match status" value="1"/>
</dbReference>
<dbReference type="PRINTS" id="PR00111">
    <property type="entry name" value="ABHYDROLASE"/>
</dbReference>
<dbReference type="InterPro" id="IPR029058">
    <property type="entry name" value="AB_hydrolase_fold"/>
</dbReference>
<dbReference type="PANTHER" id="PTHR43433:SF5">
    <property type="entry name" value="AB HYDROLASE-1 DOMAIN-CONTAINING PROTEIN"/>
    <property type="match status" value="1"/>
</dbReference>
<gene>
    <name evidence="2 5" type="primary">rutD</name>
    <name evidence="5" type="ORF">NCTC5047_01980</name>
</gene>
<evidence type="ECO:0000256" key="1">
    <source>
        <dbReference type="ARBA" id="ARBA00022801"/>
    </source>
</evidence>